<evidence type="ECO:0000259" key="1">
    <source>
        <dbReference type="Pfam" id="PF02399"/>
    </source>
</evidence>
<comment type="caution">
    <text evidence="2">The sequence shown here is derived from an EMBL/GenBank/DDBJ whole genome shotgun (WGS) entry which is preliminary data.</text>
</comment>
<reference evidence="2 3" key="2">
    <citation type="submission" date="2017-10" db="EMBL/GenBank/DDBJ databases">
        <title>Genome analyses suggest a sexual origin of heterokaryosis in a supposedly ancient asexual fungus.</title>
        <authorList>
            <person name="Corradi N."/>
            <person name="Sedzielewska K."/>
            <person name="Noel J."/>
            <person name="Charron P."/>
            <person name="Farinelli L."/>
            <person name="Marton T."/>
            <person name="Kruger M."/>
            <person name="Pelin A."/>
            <person name="Brachmann A."/>
            <person name="Corradi N."/>
        </authorList>
    </citation>
    <scope>NUCLEOTIDE SEQUENCE [LARGE SCALE GENOMIC DNA]</scope>
    <source>
        <strain evidence="2 3">A1</strain>
    </source>
</reference>
<dbReference type="VEuPathDB" id="FungiDB:RhiirFUN_017434"/>
<feature type="non-terminal residue" evidence="2">
    <location>
        <position position="1"/>
    </location>
</feature>
<sequence length="383" mass="44011">AFALASSSNANKCSWHIVYPYAHFIDYRDLEGFVKKVADRIGKPYSVFIDFDLYKSRFSLRLFGSAKEDRVKGPAISSIKIGYCKLENYLKPEKEEFQPIEDKTALSVRAGLVIAKYGWLEIGDIRKEFINFQARSLEACPICNIKYKKDQLYGFLRSNGCFVLKCYRQKNYKPDHKGLAFRKVTEVSAKSKRGIVERIGDAISNPRPLIELSEMMINVEKLKDASEKTTALREIIMALKDKVHDISFLPCFIWISYRKSLSNESKAKLDDLKALGLRICNYQNTLEDLSIDKWDIIIVQVESLFRIEFTTRPFVAILDEANAIMRQISSSTNARKSENAMRNVLRSARHVLAMDVFANTSTLSFLQTYRSENIHVVDNKYQP</sequence>
<dbReference type="Proteomes" id="UP000232688">
    <property type="component" value="Unassembled WGS sequence"/>
</dbReference>
<protein>
    <recommendedName>
        <fullName evidence="1">Replication origin-binding protein domain-containing protein</fullName>
    </recommendedName>
</protein>
<gene>
    <name evidence="2" type="ORF">RhiirA1_477731</name>
</gene>
<dbReference type="Pfam" id="PF02399">
    <property type="entry name" value="Herpes_ori_bp"/>
    <property type="match status" value="1"/>
</dbReference>
<dbReference type="GO" id="GO:0005524">
    <property type="term" value="F:ATP binding"/>
    <property type="evidence" value="ECO:0007669"/>
    <property type="project" value="InterPro"/>
</dbReference>
<proteinExistence type="predicted"/>
<dbReference type="GO" id="GO:0006260">
    <property type="term" value="P:DNA replication"/>
    <property type="evidence" value="ECO:0007669"/>
    <property type="project" value="InterPro"/>
</dbReference>
<evidence type="ECO:0000313" key="2">
    <source>
        <dbReference type="EMBL" id="PKC54224.1"/>
    </source>
</evidence>
<feature type="non-terminal residue" evidence="2">
    <location>
        <position position="383"/>
    </location>
</feature>
<feature type="domain" description="Replication origin-binding protein" evidence="1">
    <location>
        <begin position="216"/>
        <end position="381"/>
    </location>
</feature>
<organism evidence="2 3">
    <name type="scientific">Rhizophagus irregularis</name>
    <dbReference type="NCBI Taxonomy" id="588596"/>
    <lineage>
        <taxon>Eukaryota</taxon>
        <taxon>Fungi</taxon>
        <taxon>Fungi incertae sedis</taxon>
        <taxon>Mucoromycota</taxon>
        <taxon>Glomeromycotina</taxon>
        <taxon>Glomeromycetes</taxon>
        <taxon>Glomerales</taxon>
        <taxon>Glomeraceae</taxon>
        <taxon>Rhizophagus</taxon>
    </lineage>
</organism>
<dbReference type="EMBL" id="LLXH01003442">
    <property type="protein sequence ID" value="PKC54224.1"/>
    <property type="molecule type" value="Genomic_DNA"/>
</dbReference>
<reference evidence="2 3" key="1">
    <citation type="submission" date="2017-10" db="EMBL/GenBank/DDBJ databases">
        <title>Extensive intraspecific genome diversity in a model arbuscular mycorrhizal fungus.</title>
        <authorList>
            <person name="Chen E.C.H."/>
            <person name="Morin E."/>
            <person name="Baudet D."/>
            <person name="Noel J."/>
            <person name="Ndikumana S."/>
            <person name="Charron P."/>
            <person name="St-Onge C."/>
            <person name="Giorgi J."/>
            <person name="Grigoriev I.V."/>
            <person name="Roux C."/>
            <person name="Martin F.M."/>
            <person name="Corradi N."/>
        </authorList>
    </citation>
    <scope>NUCLEOTIDE SEQUENCE [LARGE SCALE GENOMIC DNA]</scope>
    <source>
        <strain evidence="2 3">A1</strain>
    </source>
</reference>
<evidence type="ECO:0000313" key="3">
    <source>
        <dbReference type="Proteomes" id="UP000232688"/>
    </source>
</evidence>
<dbReference type="InterPro" id="IPR003450">
    <property type="entry name" value="Replication_origin-bd"/>
</dbReference>
<name>A0A2N0QT51_9GLOM</name>
<accession>A0A2N0QT51</accession>
<dbReference type="GO" id="GO:0003688">
    <property type="term" value="F:DNA replication origin binding"/>
    <property type="evidence" value="ECO:0007669"/>
    <property type="project" value="InterPro"/>
</dbReference>
<dbReference type="AlphaFoldDB" id="A0A2N0QT51"/>
<dbReference type="VEuPathDB" id="FungiDB:FUN_010412"/>
<dbReference type="VEuPathDB" id="FungiDB:RhiirA1_477731"/>